<keyword evidence="1" id="KW-0812">Transmembrane</keyword>
<name>A0A1T5M821_9BACT</name>
<organism evidence="2 3">
    <name type="scientific">Ohtaekwangia koreensis</name>
    <dbReference type="NCBI Taxonomy" id="688867"/>
    <lineage>
        <taxon>Bacteria</taxon>
        <taxon>Pseudomonadati</taxon>
        <taxon>Bacteroidota</taxon>
        <taxon>Cytophagia</taxon>
        <taxon>Cytophagales</taxon>
        <taxon>Fulvivirgaceae</taxon>
        <taxon>Ohtaekwangia</taxon>
    </lineage>
</organism>
<keyword evidence="3" id="KW-1185">Reference proteome</keyword>
<reference evidence="2 3" key="1">
    <citation type="submission" date="2017-02" db="EMBL/GenBank/DDBJ databases">
        <authorList>
            <person name="Peterson S.W."/>
        </authorList>
    </citation>
    <scope>NUCLEOTIDE SEQUENCE [LARGE SCALE GENOMIC DNA]</scope>
    <source>
        <strain evidence="2 3">DSM 25262</strain>
    </source>
</reference>
<gene>
    <name evidence="2" type="ORF">SAMN05660236_4623</name>
</gene>
<keyword evidence="1" id="KW-1133">Transmembrane helix</keyword>
<protein>
    <submittedName>
        <fullName evidence="2">Uncharacterized protein</fullName>
    </submittedName>
</protein>
<evidence type="ECO:0000313" key="2">
    <source>
        <dbReference type="EMBL" id="SKC83999.1"/>
    </source>
</evidence>
<dbReference type="AlphaFoldDB" id="A0A1T5M821"/>
<feature type="transmembrane region" description="Helical" evidence="1">
    <location>
        <begin position="34"/>
        <end position="53"/>
    </location>
</feature>
<evidence type="ECO:0000256" key="1">
    <source>
        <dbReference type="SAM" id="Phobius"/>
    </source>
</evidence>
<evidence type="ECO:0000313" key="3">
    <source>
        <dbReference type="Proteomes" id="UP000190961"/>
    </source>
</evidence>
<sequence length="117" mass="13932">MLADFFTHRSLEIVATWKSDAFTKFFRLALLHEWSFLFLIAAFLAFIAVELLLQVTEVGEVHKDLVVKIMRSNLRNNLKDHFLIGNMITWPKHFWTLIKKRSTRKKLIHHHTHHSLE</sequence>
<accession>A0A1T5M821</accession>
<dbReference type="RefSeq" id="WP_079689130.1">
    <property type="nucleotide sequence ID" value="NZ_FUZU01000003.1"/>
</dbReference>
<proteinExistence type="predicted"/>
<dbReference type="STRING" id="688867.SAMN05660236_4623"/>
<dbReference type="Proteomes" id="UP000190961">
    <property type="component" value="Unassembled WGS sequence"/>
</dbReference>
<keyword evidence="1" id="KW-0472">Membrane</keyword>
<dbReference type="EMBL" id="FUZU01000003">
    <property type="protein sequence ID" value="SKC83999.1"/>
    <property type="molecule type" value="Genomic_DNA"/>
</dbReference>